<keyword evidence="2" id="KW-1185">Reference proteome</keyword>
<organism evidence="2">
    <name type="scientific">Selaginella moellendorffii</name>
    <name type="common">Spikemoss</name>
    <dbReference type="NCBI Taxonomy" id="88036"/>
    <lineage>
        <taxon>Eukaryota</taxon>
        <taxon>Viridiplantae</taxon>
        <taxon>Streptophyta</taxon>
        <taxon>Embryophyta</taxon>
        <taxon>Tracheophyta</taxon>
        <taxon>Lycopodiopsida</taxon>
        <taxon>Selaginellales</taxon>
        <taxon>Selaginellaceae</taxon>
        <taxon>Selaginella</taxon>
    </lineage>
</organism>
<gene>
    <name evidence="1" type="ORF">SELMODRAFT_413770</name>
</gene>
<name>D8RQ62_SELML</name>
<protein>
    <submittedName>
        <fullName evidence="1">Uncharacterized protein</fullName>
    </submittedName>
</protein>
<evidence type="ECO:0000313" key="2">
    <source>
        <dbReference type="Proteomes" id="UP000001514"/>
    </source>
</evidence>
<accession>D8RQ62</accession>
<dbReference type="Proteomes" id="UP000001514">
    <property type="component" value="Unassembled WGS sequence"/>
</dbReference>
<dbReference type="AlphaFoldDB" id="D8RQ62"/>
<dbReference type="KEGG" id="smo:SELMODRAFT_413770"/>
<proteinExistence type="predicted"/>
<dbReference type="InParanoid" id="D8RQ62"/>
<dbReference type="HOGENOM" id="CLU_1963393_0_0_1"/>
<sequence length="128" mass="14667">MEPLYNNDTNMVRSGTRSTTVANNGHHILSLEQDQEVANYIKKRWLEEKETSMLQPKGKKVIKTYNKEQMNCLILGNKILASEDKGFEDKAFGDEVFGEKGFVFQFGADQNRTVFVLVFEDIILSLDK</sequence>
<dbReference type="Gramene" id="EFJ25801">
    <property type="protein sequence ID" value="EFJ25801"/>
    <property type="gene ID" value="SELMODRAFT_413770"/>
</dbReference>
<evidence type="ECO:0000313" key="1">
    <source>
        <dbReference type="EMBL" id="EFJ25801.1"/>
    </source>
</evidence>
<reference evidence="1 2" key="1">
    <citation type="journal article" date="2011" name="Science">
        <title>The Selaginella genome identifies genetic changes associated with the evolution of vascular plants.</title>
        <authorList>
            <person name="Banks J.A."/>
            <person name="Nishiyama T."/>
            <person name="Hasebe M."/>
            <person name="Bowman J.L."/>
            <person name="Gribskov M."/>
            <person name="dePamphilis C."/>
            <person name="Albert V.A."/>
            <person name="Aono N."/>
            <person name="Aoyama T."/>
            <person name="Ambrose B.A."/>
            <person name="Ashton N.W."/>
            <person name="Axtell M.J."/>
            <person name="Barker E."/>
            <person name="Barker M.S."/>
            <person name="Bennetzen J.L."/>
            <person name="Bonawitz N.D."/>
            <person name="Chapple C."/>
            <person name="Cheng C."/>
            <person name="Correa L.G."/>
            <person name="Dacre M."/>
            <person name="DeBarry J."/>
            <person name="Dreyer I."/>
            <person name="Elias M."/>
            <person name="Engstrom E.M."/>
            <person name="Estelle M."/>
            <person name="Feng L."/>
            <person name="Finet C."/>
            <person name="Floyd S.K."/>
            <person name="Frommer W.B."/>
            <person name="Fujita T."/>
            <person name="Gramzow L."/>
            <person name="Gutensohn M."/>
            <person name="Harholt J."/>
            <person name="Hattori M."/>
            <person name="Heyl A."/>
            <person name="Hirai T."/>
            <person name="Hiwatashi Y."/>
            <person name="Ishikawa M."/>
            <person name="Iwata M."/>
            <person name="Karol K.G."/>
            <person name="Koehler B."/>
            <person name="Kolukisaoglu U."/>
            <person name="Kubo M."/>
            <person name="Kurata T."/>
            <person name="Lalonde S."/>
            <person name="Li K."/>
            <person name="Li Y."/>
            <person name="Litt A."/>
            <person name="Lyons E."/>
            <person name="Manning G."/>
            <person name="Maruyama T."/>
            <person name="Michael T.P."/>
            <person name="Mikami K."/>
            <person name="Miyazaki S."/>
            <person name="Morinaga S."/>
            <person name="Murata T."/>
            <person name="Mueller-Roeber B."/>
            <person name="Nelson D.R."/>
            <person name="Obara M."/>
            <person name="Oguri Y."/>
            <person name="Olmstead R.G."/>
            <person name="Onodera N."/>
            <person name="Petersen B.L."/>
            <person name="Pils B."/>
            <person name="Prigge M."/>
            <person name="Rensing S.A."/>
            <person name="Riano-Pachon D.M."/>
            <person name="Roberts A.W."/>
            <person name="Sato Y."/>
            <person name="Scheller H.V."/>
            <person name="Schulz B."/>
            <person name="Schulz C."/>
            <person name="Shakirov E.V."/>
            <person name="Shibagaki N."/>
            <person name="Shinohara N."/>
            <person name="Shippen D.E."/>
            <person name="Soerensen I."/>
            <person name="Sotooka R."/>
            <person name="Sugimoto N."/>
            <person name="Sugita M."/>
            <person name="Sumikawa N."/>
            <person name="Tanurdzic M."/>
            <person name="Theissen G."/>
            <person name="Ulvskov P."/>
            <person name="Wakazuki S."/>
            <person name="Weng J.K."/>
            <person name="Willats W.W."/>
            <person name="Wipf D."/>
            <person name="Wolf P.G."/>
            <person name="Yang L."/>
            <person name="Zimmer A.D."/>
            <person name="Zhu Q."/>
            <person name="Mitros T."/>
            <person name="Hellsten U."/>
            <person name="Loque D."/>
            <person name="Otillar R."/>
            <person name="Salamov A."/>
            <person name="Schmutz J."/>
            <person name="Shapiro H."/>
            <person name="Lindquist E."/>
            <person name="Lucas S."/>
            <person name="Rokhsar D."/>
            <person name="Grigoriev I.V."/>
        </authorList>
    </citation>
    <scope>NUCLEOTIDE SEQUENCE [LARGE SCALE GENOMIC DNA]</scope>
</reference>
<dbReference type="EMBL" id="GL377586">
    <property type="protein sequence ID" value="EFJ25801.1"/>
    <property type="molecule type" value="Genomic_DNA"/>
</dbReference>